<dbReference type="Proteomes" id="UP000002287">
    <property type="component" value="Plasmid pBVIE03"/>
</dbReference>
<dbReference type="Gene3D" id="2.30.110.50">
    <property type="match status" value="1"/>
</dbReference>
<geneLocation type="plasmid" evidence="6 7">
    <name>pBVIE03</name>
</geneLocation>
<evidence type="ECO:0000313" key="7">
    <source>
        <dbReference type="Proteomes" id="UP000002287"/>
    </source>
</evidence>
<dbReference type="NCBIfam" id="TIGR03361">
    <property type="entry name" value="VI_Rhs_Vgr"/>
    <property type="match status" value="1"/>
</dbReference>
<feature type="domain" description="Putative type VI secretion system Rhs element associated Vgr" evidence="5">
    <location>
        <begin position="552"/>
        <end position="658"/>
    </location>
</feature>
<evidence type="ECO:0000313" key="6">
    <source>
        <dbReference type="EMBL" id="ABO60380.1"/>
    </source>
</evidence>
<dbReference type="AlphaFoldDB" id="A4JVS7"/>
<dbReference type="KEGG" id="bvi:Bcep1808_7505"/>
<evidence type="ECO:0000259" key="5">
    <source>
        <dbReference type="Pfam" id="PF13296"/>
    </source>
</evidence>
<dbReference type="Pfam" id="PF13296">
    <property type="entry name" value="T6SS_Vgr"/>
    <property type="match status" value="1"/>
</dbReference>
<dbReference type="NCBIfam" id="TIGR01646">
    <property type="entry name" value="vgr_GE"/>
    <property type="match status" value="1"/>
</dbReference>
<dbReference type="InterPro" id="IPR006533">
    <property type="entry name" value="T6SS_Vgr_RhsGE"/>
</dbReference>
<dbReference type="SUPFAM" id="SSF69279">
    <property type="entry name" value="Phage tail proteins"/>
    <property type="match status" value="2"/>
</dbReference>
<dbReference type="InterPro" id="IPR006531">
    <property type="entry name" value="Gp5/Vgr_OB"/>
</dbReference>
<dbReference type="InterPro" id="IPR018769">
    <property type="entry name" value="VgrG2_DUF2345"/>
</dbReference>
<evidence type="ECO:0000259" key="4">
    <source>
        <dbReference type="Pfam" id="PF10106"/>
    </source>
</evidence>
<sequence length="946" mass="103542">MDMRPRPPEDAQSASIFEAIHRGLMQQGRLLKLDTPLGANTLIPIRAQGWAKIGRDYRWTLEAASTRDDLALLSLMHQPVTLWIQESTADAGAEYRPIQGFVNRAALLGMDGGLAVYQIEFASALYFLGYSRDDRFWLEKTAADIVSDVLNRYPQLQGRFRFDLSKQARVRSYCRQAETDLNFVSRILEDEGWYYYWAQSGADDKPEATLVIVDRVMSLPESRSIEYYQAHANAENDGFSQWASLQVLQSLQYTSHAFDYTRPRSDFKANSALLETTYQNDRGRSCVTESIPFAPLTVFEQTSYGYSSTDDGESRARVRSEVWDSQANRSRGVGGVRWIDAGARFTLEHHPRYSGPAKDREFVAIEVSWLIENNVPIGRHIDSLPLSLRPILENAKSAYGSRFACEGHEVDGSVGYFVVDVEVQRANVQYRSPLEHSKPVLRVEHARVNAPKGEEAWADKLNRVRVRFAWDRQSAQDAVNTSPLLLSMQSDTGSGYGAVHVPRANEWVAIDHFGGDCDRPFIIGRLPGGETQPPWNTTVLFSGFQSRGFGNTGAFNAFVHDDATNQGAIRLTSYSGGEGSSYSLLHQGYLIAQEGNTRGRYLGMGYLLHADHFGAIRANRGLYIGTHHVSYNGEQLDVTEARKQLANASSMMQSLSDLSTQHKVPPLSEGQAALQRFSSATQNDVTPNTSGGRTAGGGTGSANGFKDPVLLLGSPAGIAASTPDSIHLAADMQMNVASGKSTHLAVGESLIAAAAKSASLFAGDDLRVTAAKGALAIEAHGKGIDLIAQALVRILSAGDSIEIASSKEILITSGGASIRLKDGNIELHAPGKIDVKGSQHEFSGPASTTYQLPQFKPGYQARYILRNQTDGSPMIRHAYEMKLPSGRTLTGHTNDLGETVTAYSPTAQDVSLRALEQEKVETKPWHFAGGGQPQIFADYMDEADSA</sequence>
<dbReference type="SUPFAM" id="SSF69255">
    <property type="entry name" value="gp5 N-terminal domain-like"/>
    <property type="match status" value="1"/>
</dbReference>
<feature type="domain" description="Gp5/Type VI secretion system Vgr protein OB-fold" evidence="3">
    <location>
        <begin position="459"/>
        <end position="525"/>
    </location>
</feature>
<reference evidence="6 7" key="1">
    <citation type="submission" date="2007-03" db="EMBL/GenBank/DDBJ databases">
        <title>Complete sequence of plasmid pBVIE03 of Burkholderia vietnamiensis G4.</title>
        <authorList>
            <consortium name="US DOE Joint Genome Institute"/>
            <person name="Copeland A."/>
            <person name="Lucas S."/>
            <person name="Lapidus A."/>
            <person name="Barry K."/>
            <person name="Detter J.C."/>
            <person name="Glavina del Rio T."/>
            <person name="Hammon N."/>
            <person name="Israni S."/>
            <person name="Dalin E."/>
            <person name="Tice H."/>
            <person name="Pitluck S."/>
            <person name="Chain P."/>
            <person name="Malfatti S."/>
            <person name="Shin M."/>
            <person name="Vergez L."/>
            <person name="Schmutz J."/>
            <person name="Larimer F."/>
            <person name="Land M."/>
            <person name="Hauser L."/>
            <person name="Kyrpides N."/>
            <person name="Tiedje J."/>
            <person name="Richardson P."/>
        </authorList>
    </citation>
    <scope>NUCLEOTIDE SEQUENCE [LARGE SCALE GENOMIC DNA]</scope>
    <source>
        <strain evidence="7">G4 / LMG 22486</strain>
        <plasmid evidence="6 7">pBVIE03</plasmid>
    </source>
</reference>
<dbReference type="InterPro" id="IPR017847">
    <property type="entry name" value="T6SS_RhsGE_Vgr_subset"/>
</dbReference>
<dbReference type="HOGENOM" id="CLU_004121_1_0_4"/>
<proteinExistence type="inferred from homology"/>
<dbReference type="Gene3D" id="2.40.50.230">
    <property type="entry name" value="Gp5 N-terminal domain"/>
    <property type="match status" value="1"/>
</dbReference>
<dbReference type="Pfam" id="PF05954">
    <property type="entry name" value="Phage_GPD"/>
    <property type="match status" value="1"/>
</dbReference>
<dbReference type="Pfam" id="PF10106">
    <property type="entry name" value="DUF2345"/>
    <property type="match status" value="1"/>
</dbReference>
<evidence type="ECO:0000256" key="1">
    <source>
        <dbReference type="ARBA" id="ARBA00005558"/>
    </source>
</evidence>
<keyword evidence="6" id="KW-0614">Plasmid</keyword>
<dbReference type="Gene3D" id="4.10.220.110">
    <property type="match status" value="1"/>
</dbReference>
<gene>
    <name evidence="6" type="ordered locus">Bcep1808_7505</name>
</gene>
<evidence type="ECO:0000256" key="2">
    <source>
        <dbReference type="SAM" id="MobiDB-lite"/>
    </source>
</evidence>
<dbReference type="Pfam" id="PF04717">
    <property type="entry name" value="Phage_base_V"/>
    <property type="match status" value="1"/>
</dbReference>
<comment type="similarity">
    <text evidence="1">Belongs to the VgrG protein family.</text>
</comment>
<protein>
    <submittedName>
        <fullName evidence="6">Rhs element Vgr protein</fullName>
    </submittedName>
</protein>
<organism evidence="6 7">
    <name type="scientific">Burkholderia vietnamiensis (strain G4 / LMG 22486)</name>
    <name type="common">Burkholderia cepacia (strain R1808)</name>
    <dbReference type="NCBI Taxonomy" id="269482"/>
    <lineage>
        <taxon>Bacteria</taxon>
        <taxon>Pseudomonadati</taxon>
        <taxon>Pseudomonadota</taxon>
        <taxon>Betaproteobacteria</taxon>
        <taxon>Burkholderiales</taxon>
        <taxon>Burkholderiaceae</taxon>
        <taxon>Burkholderia</taxon>
        <taxon>Burkholderia cepacia complex</taxon>
    </lineage>
</organism>
<dbReference type="InterPro" id="IPR028244">
    <property type="entry name" value="T6SS_Rhs_Vgr_dom"/>
</dbReference>
<name>A4JVS7_BURVG</name>
<dbReference type="EMBL" id="CP000619">
    <property type="protein sequence ID" value="ABO60380.1"/>
    <property type="molecule type" value="Genomic_DNA"/>
</dbReference>
<accession>A4JVS7</accession>
<dbReference type="InterPro" id="IPR037026">
    <property type="entry name" value="Vgr_OB-fold_dom_sf"/>
</dbReference>
<dbReference type="Gene3D" id="3.55.50.10">
    <property type="entry name" value="Baseplate protein-like domains"/>
    <property type="match status" value="1"/>
</dbReference>
<feature type="domain" description="DUF2345" evidence="4">
    <location>
        <begin position="698"/>
        <end position="846"/>
    </location>
</feature>
<evidence type="ECO:0000259" key="3">
    <source>
        <dbReference type="Pfam" id="PF04717"/>
    </source>
</evidence>
<feature type="region of interest" description="Disordered" evidence="2">
    <location>
        <begin position="679"/>
        <end position="700"/>
    </location>
</feature>